<dbReference type="InterPro" id="IPR018186">
    <property type="entry name" value="TF_T-box_CS"/>
</dbReference>
<protein>
    <recommendedName>
        <fullName evidence="8">T-box domain-containing protein</fullName>
    </recommendedName>
</protein>
<feature type="compositionally biased region" description="Low complexity" evidence="7">
    <location>
        <begin position="466"/>
        <end position="487"/>
    </location>
</feature>
<comment type="caution">
    <text evidence="6">Lacks conserved residue(s) required for the propagation of feature annotation.</text>
</comment>
<feature type="region of interest" description="Disordered" evidence="7">
    <location>
        <begin position="452"/>
        <end position="490"/>
    </location>
</feature>
<evidence type="ECO:0000256" key="6">
    <source>
        <dbReference type="PROSITE-ProRule" id="PRU00201"/>
    </source>
</evidence>
<sequence length="783" mass="88510">MAYNGMLFAKQPFADGNKQLQSEANTPSCTEQRNGLGNKSQLWYRKRIQNSQQNYTADHQHTLQPRQAYSAVWNSNQQQYFNSITQNRRHSVPLKSIGNLPENPHSQHSVYKVRANDAARNDRPGSYNICQLSTLNTKTFLPDTTGMLSSRQPSFRREGNPSVEKVNISSIRRTDQKQRTGFFALSPSPVPLQSNAPQNRQIFQSQSIISSQETSQPMKNLQLLSLQQVNQQQPSASIQYRNQPKPTVIPGIGNDWVLECEGVKVQIKNRLLWSNFDNVITKMVLSKDGRRMFPTLNYELIGLDPSRRYAVYVDFALASGEICKYNSNRSWTSKGSASIDEANFHRKHRIYFHPDSSAYGDLWLKHGADFSKLKVSNHLHYQWEKVITLSSMQAYQPRLHVIELNPLYLSNGVNRRTFVFPKTAFIAVDLYQDTDVSDLKINLNSFARPSRDTILSSESSKRRRSSVSSSTSHGISSMSSDGNSDALSNKEEKFDETACIPLSDIVRVQNPVNQTELEETRLAQKSQYETSIMSQTKNGNNCHEKITKLESNNYYHHSNDKISNDASALDVDFELNIITELIDEIGDDVENWLFSDKKYLKPPTVHHYPQSDCSVKEKNRKFIKSVRSSERILADYQLLNIDRCYPTNEVAPLNKTFPFKSNDVIGMKAEAAAAAAQTNQKGLTMKNCPVVYLPTKTVNNSDISGYLAALAQCSSKEISNLSLPNSLPTFPGGCISLDDISACSMKSGKRKIDEDDHEFPSLSELKSFYNQFPPTIGDVSEMF</sequence>
<dbReference type="PANTHER" id="PTHR11267">
    <property type="entry name" value="T-BOX PROTEIN-RELATED"/>
    <property type="match status" value="1"/>
</dbReference>
<keyword evidence="4" id="KW-0804">Transcription</keyword>
<feature type="domain" description="T-box" evidence="8">
    <location>
        <begin position="267"/>
        <end position="452"/>
    </location>
</feature>
<comment type="subcellular location">
    <subcellularLocation>
        <location evidence="1 6">Nucleus</location>
    </subcellularLocation>
</comment>
<dbReference type="PROSITE" id="PS50252">
    <property type="entry name" value="TBOX_3"/>
    <property type="match status" value="1"/>
</dbReference>
<evidence type="ECO:0000256" key="7">
    <source>
        <dbReference type="SAM" id="MobiDB-lite"/>
    </source>
</evidence>
<reference evidence="9 10" key="1">
    <citation type="submission" date="2024-02" db="EMBL/GenBank/DDBJ databases">
        <authorList>
            <person name="Daric V."/>
            <person name="Darras S."/>
        </authorList>
    </citation>
    <scope>NUCLEOTIDE SEQUENCE [LARGE SCALE GENOMIC DNA]</scope>
</reference>
<evidence type="ECO:0000313" key="9">
    <source>
        <dbReference type="EMBL" id="CAK8695938.1"/>
    </source>
</evidence>
<dbReference type="Proteomes" id="UP001642483">
    <property type="component" value="Unassembled WGS sequence"/>
</dbReference>
<dbReference type="PANTHER" id="PTHR11267:SF199">
    <property type="entry name" value="T-BOX PROTEIN 36-RELATED"/>
    <property type="match status" value="1"/>
</dbReference>
<evidence type="ECO:0000313" key="10">
    <source>
        <dbReference type="Proteomes" id="UP001642483"/>
    </source>
</evidence>
<evidence type="ECO:0000256" key="4">
    <source>
        <dbReference type="ARBA" id="ARBA00023163"/>
    </source>
</evidence>
<evidence type="ECO:0000259" key="8">
    <source>
        <dbReference type="PROSITE" id="PS50252"/>
    </source>
</evidence>
<accession>A0ABP0GXB1</accession>
<name>A0ABP0GXB1_CLALP</name>
<keyword evidence="10" id="KW-1185">Reference proteome</keyword>
<evidence type="ECO:0000256" key="2">
    <source>
        <dbReference type="ARBA" id="ARBA00023015"/>
    </source>
</evidence>
<dbReference type="EMBL" id="CAWYQH010000152">
    <property type="protein sequence ID" value="CAK8695938.1"/>
    <property type="molecule type" value="Genomic_DNA"/>
</dbReference>
<dbReference type="CDD" id="cd00182">
    <property type="entry name" value="T-box"/>
    <property type="match status" value="1"/>
</dbReference>
<dbReference type="Gene3D" id="2.60.40.820">
    <property type="entry name" value="Transcription factor, T-box"/>
    <property type="match status" value="1"/>
</dbReference>
<dbReference type="Pfam" id="PF00907">
    <property type="entry name" value="T-box"/>
    <property type="match status" value="1"/>
</dbReference>
<keyword evidence="2" id="KW-0805">Transcription regulation</keyword>
<gene>
    <name evidence="9" type="ORF">CVLEPA_LOCUS29142</name>
</gene>
<dbReference type="InterPro" id="IPR008967">
    <property type="entry name" value="p53-like_TF_DNA-bd_sf"/>
</dbReference>
<dbReference type="InterPro" id="IPR046360">
    <property type="entry name" value="T-box_DNA-bd"/>
</dbReference>
<evidence type="ECO:0000256" key="3">
    <source>
        <dbReference type="ARBA" id="ARBA00023125"/>
    </source>
</evidence>
<dbReference type="InterPro" id="IPR001699">
    <property type="entry name" value="TF_T-box"/>
</dbReference>
<evidence type="ECO:0000256" key="1">
    <source>
        <dbReference type="ARBA" id="ARBA00004123"/>
    </source>
</evidence>
<proteinExistence type="predicted"/>
<evidence type="ECO:0000256" key="5">
    <source>
        <dbReference type="ARBA" id="ARBA00023242"/>
    </source>
</evidence>
<dbReference type="SMART" id="SM00425">
    <property type="entry name" value="TBOX"/>
    <property type="match status" value="1"/>
</dbReference>
<keyword evidence="3 6" id="KW-0238">DNA-binding</keyword>
<dbReference type="PRINTS" id="PR00937">
    <property type="entry name" value="TBOX"/>
</dbReference>
<keyword evidence="5 6" id="KW-0539">Nucleus</keyword>
<dbReference type="PROSITE" id="PS01264">
    <property type="entry name" value="TBOX_2"/>
    <property type="match status" value="1"/>
</dbReference>
<comment type="caution">
    <text evidence="9">The sequence shown here is derived from an EMBL/GenBank/DDBJ whole genome shotgun (WGS) entry which is preliminary data.</text>
</comment>
<organism evidence="9 10">
    <name type="scientific">Clavelina lepadiformis</name>
    <name type="common">Light-bulb sea squirt</name>
    <name type="synonym">Ascidia lepadiformis</name>
    <dbReference type="NCBI Taxonomy" id="159417"/>
    <lineage>
        <taxon>Eukaryota</taxon>
        <taxon>Metazoa</taxon>
        <taxon>Chordata</taxon>
        <taxon>Tunicata</taxon>
        <taxon>Ascidiacea</taxon>
        <taxon>Aplousobranchia</taxon>
        <taxon>Clavelinidae</taxon>
        <taxon>Clavelina</taxon>
    </lineage>
</organism>
<dbReference type="InterPro" id="IPR036960">
    <property type="entry name" value="T-box_sf"/>
</dbReference>
<dbReference type="SUPFAM" id="SSF49417">
    <property type="entry name" value="p53-like transcription factors"/>
    <property type="match status" value="1"/>
</dbReference>